<reference evidence="3" key="2">
    <citation type="journal article" date="2022" name="BMC Genomics">
        <title>Comparative genome analysis of mycobacteria focusing on tRNA and non-coding RNA.</title>
        <authorList>
            <person name="Behra P.R.K."/>
            <person name="Pettersson B.M.F."/>
            <person name="Ramesh M."/>
            <person name="Das S."/>
            <person name="Dasgupta S."/>
            <person name="Kirsebom L.A."/>
        </authorList>
    </citation>
    <scope>NUCLEOTIDE SEQUENCE</scope>
    <source>
        <strain evidence="3">DSM 44838</strain>
    </source>
</reference>
<name>A0A9X3BZX6_9MYCO</name>
<proteinExistence type="predicted"/>
<gene>
    <name evidence="3" type="ORF">H7K45_02070</name>
</gene>
<feature type="transmembrane region" description="Helical" evidence="2">
    <location>
        <begin position="36"/>
        <end position="58"/>
    </location>
</feature>
<evidence type="ECO:0000313" key="3">
    <source>
        <dbReference type="EMBL" id="MCV7419316.1"/>
    </source>
</evidence>
<feature type="region of interest" description="Disordered" evidence="1">
    <location>
        <begin position="1"/>
        <end position="21"/>
    </location>
</feature>
<evidence type="ECO:0000256" key="2">
    <source>
        <dbReference type="SAM" id="Phobius"/>
    </source>
</evidence>
<dbReference type="RefSeq" id="WP_263994070.1">
    <property type="nucleotide sequence ID" value="NZ_JACKVK010000001.1"/>
</dbReference>
<evidence type="ECO:0000313" key="4">
    <source>
        <dbReference type="Proteomes" id="UP001141629"/>
    </source>
</evidence>
<sequence>MGSRTVGETTQEFDEETRHSNSFAVPQRQTIRHPSLWVWFTAAFVAAAAICVVSVLAVRTTSSKGDVADPPISPAPTPLLDDWESSVCELGTLRDFNGTLRNATDLQACSAARGGTDISIGKYTSNLLLDNDLALWKGRGYATLATDDGTWVFLELDVGHVALSPLMKYGFHVREVS</sequence>
<accession>A0A9X3BZX6</accession>
<keyword evidence="2" id="KW-1133">Transmembrane helix</keyword>
<keyword evidence="2" id="KW-0812">Transmembrane</keyword>
<feature type="compositionally biased region" description="Polar residues" evidence="1">
    <location>
        <begin position="1"/>
        <end position="10"/>
    </location>
</feature>
<protein>
    <submittedName>
        <fullName evidence="3">Uncharacterized protein</fullName>
    </submittedName>
</protein>
<evidence type="ECO:0000256" key="1">
    <source>
        <dbReference type="SAM" id="MobiDB-lite"/>
    </source>
</evidence>
<dbReference type="EMBL" id="JACKVK010000001">
    <property type="protein sequence ID" value="MCV7419316.1"/>
    <property type="molecule type" value="Genomic_DNA"/>
</dbReference>
<organism evidence="3 4">
    <name type="scientific">Mycobacterium yunnanensis</name>
    <dbReference type="NCBI Taxonomy" id="368477"/>
    <lineage>
        <taxon>Bacteria</taxon>
        <taxon>Bacillati</taxon>
        <taxon>Actinomycetota</taxon>
        <taxon>Actinomycetes</taxon>
        <taxon>Mycobacteriales</taxon>
        <taxon>Mycobacteriaceae</taxon>
        <taxon>Mycobacterium</taxon>
    </lineage>
</organism>
<keyword evidence="2" id="KW-0472">Membrane</keyword>
<dbReference type="Proteomes" id="UP001141629">
    <property type="component" value="Unassembled WGS sequence"/>
</dbReference>
<comment type="caution">
    <text evidence="3">The sequence shown here is derived from an EMBL/GenBank/DDBJ whole genome shotgun (WGS) entry which is preliminary data.</text>
</comment>
<keyword evidence="4" id="KW-1185">Reference proteome</keyword>
<dbReference type="AlphaFoldDB" id="A0A9X3BZX6"/>
<reference evidence="3" key="1">
    <citation type="submission" date="2020-07" db="EMBL/GenBank/DDBJ databases">
        <authorList>
            <person name="Pettersson B.M.F."/>
            <person name="Behra P.R.K."/>
            <person name="Ramesh M."/>
            <person name="Das S."/>
            <person name="Dasgupta S."/>
            <person name="Kirsebom L.A."/>
        </authorList>
    </citation>
    <scope>NUCLEOTIDE SEQUENCE</scope>
    <source>
        <strain evidence="3">DSM 44838</strain>
    </source>
</reference>